<dbReference type="AlphaFoldDB" id="A0A934RZH5"/>
<dbReference type="InterPro" id="IPR025388">
    <property type="entry name" value="Alginate_export_dom"/>
</dbReference>
<dbReference type="Gene3D" id="2.40.160.100">
    <property type="match status" value="1"/>
</dbReference>
<organism evidence="2 3">
    <name type="scientific">Pelagicoccus mobilis</name>
    <dbReference type="NCBI Taxonomy" id="415221"/>
    <lineage>
        <taxon>Bacteria</taxon>
        <taxon>Pseudomonadati</taxon>
        <taxon>Verrucomicrobiota</taxon>
        <taxon>Opitutia</taxon>
        <taxon>Puniceicoccales</taxon>
        <taxon>Pelagicoccaceae</taxon>
        <taxon>Pelagicoccus</taxon>
    </lineage>
</organism>
<evidence type="ECO:0000313" key="3">
    <source>
        <dbReference type="Proteomes" id="UP000617628"/>
    </source>
</evidence>
<dbReference type="EMBL" id="JAENIL010000042">
    <property type="protein sequence ID" value="MBK1879163.1"/>
    <property type="molecule type" value="Genomic_DNA"/>
</dbReference>
<name>A0A934RZH5_9BACT</name>
<evidence type="ECO:0000259" key="1">
    <source>
        <dbReference type="Pfam" id="PF13372"/>
    </source>
</evidence>
<dbReference type="Proteomes" id="UP000617628">
    <property type="component" value="Unassembled WGS sequence"/>
</dbReference>
<reference evidence="2" key="1">
    <citation type="submission" date="2021-01" db="EMBL/GenBank/DDBJ databases">
        <title>Modified the classification status of verrucomicrobia.</title>
        <authorList>
            <person name="Feng X."/>
        </authorList>
    </citation>
    <scope>NUCLEOTIDE SEQUENCE</scope>
    <source>
        <strain evidence="2">KCTC 13126</strain>
    </source>
</reference>
<protein>
    <submittedName>
        <fullName evidence="2">Alginate export family protein</fullName>
    </submittedName>
</protein>
<evidence type="ECO:0000313" key="2">
    <source>
        <dbReference type="EMBL" id="MBK1879163.1"/>
    </source>
</evidence>
<gene>
    <name evidence="2" type="ORF">JIN87_19920</name>
</gene>
<proteinExistence type="predicted"/>
<feature type="domain" description="Alginate export" evidence="1">
    <location>
        <begin position="10"/>
        <end position="205"/>
    </location>
</feature>
<sequence>MYFLQCDLDAKDETRRTFGARIHGESDSLNLDYEAEFATQTGSSMGKEIDASMFAAQFGYRSKALPKNMRIWIGFDYASGDRSAEDNKDGTFDQLFPLGHAYLGYIDMVGRKNTLSYSQGVSLQATKRTTVTLALHQFRRARDTDALYNAGGAVAREPGNGLSRKVGNELDLSISHKYSDHVNLLFGLSHLRPDDFIEQTGASESIRFAYAQAVFTY</sequence>
<comment type="caution">
    <text evidence="2">The sequence shown here is derived from an EMBL/GenBank/DDBJ whole genome shotgun (WGS) entry which is preliminary data.</text>
</comment>
<keyword evidence="3" id="KW-1185">Reference proteome</keyword>
<dbReference type="InterPro" id="IPR053728">
    <property type="entry name" value="Alginate_Permeability_Chnl"/>
</dbReference>
<dbReference type="Pfam" id="PF13372">
    <property type="entry name" value="Alginate_exp"/>
    <property type="match status" value="1"/>
</dbReference>
<accession>A0A934RZH5</accession>